<evidence type="ECO:0000256" key="1">
    <source>
        <dbReference type="SAM" id="Coils"/>
    </source>
</evidence>
<protein>
    <submittedName>
        <fullName evidence="2">42442_t:CDS:1</fullName>
    </submittedName>
</protein>
<feature type="non-terminal residue" evidence="2">
    <location>
        <position position="1"/>
    </location>
</feature>
<name>A0ABN7W7Y0_GIGMA</name>
<dbReference type="EMBL" id="CAJVQB010033458">
    <property type="protein sequence ID" value="CAG8819813.1"/>
    <property type="molecule type" value="Genomic_DNA"/>
</dbReference>
<comment type="caution">
    <text evidence="2">The sequence shown here is derived from an EMBL/GenBank/DDBJ whole genome shotgun (WGS) entry which is preliminary data.</text>
</comment>
<feature type="coiled-coil region" evidence="1">
    <location>
        <begin position="26"/>
        <end position="54"/>
    </location>
</feature>
<keyword evidence="1" id="KW-0175">Coiled coil</keyword>
<sequence length="130" mass="15095">ETTLGITITLHRRLAKTHKYEEIVGANALTKRKNLQENEHNEILEQNMAKWQKKNKNPQHCPLLEYLHNNGSLFWDKKNNSTITQSLEVTEITQKLPKNTNNLELMLDMALQLDQIEEQDTTRGSSEINT</sequence>
<proteinExistence type="predicted"/>
<evidence type="ECO:0000313" key="2">
    <source>
        <dbReference type="EMBL" id="CAG8819813.1"/>
    </source>
</evidence>
<gene>
    <name evidence="2" type="ORF">GMARGA_LOCUS27405</name>
</gene>
<organism evidence="2 3">
    <name type="scientific">Gigaspora margarita</name>
    <dbReference type="NCBI Taxonomy" id="4874"/>
    <lineage>
        <taxon>Eukaryota</taxon>
        <taxon>Fungi</taxon>
        <taxon>Fungi incertae sedis</taxon>
        <taxon>Mucoromycota</taxon>
        <taxon>Glomeromycotina</taxon>
        <taxon>Glomeromycetes</taxon>
        <taxon>Diversisporales</taxon>
        <taxon>Gigasporaceae</taxon>
        <taxon>Gigaspora</taxon>
    </lineage>
</organism>
<keyword evidence="3" id="KW-1185">Reference proteome</keyword>
<evidence type="ECO:0000313" key="3">
    <source>
        <dbReference type="Proteomes" id="UP000789901"/>
    </source>
</evidence>
<accession>A0ABN7W7Y0</accession>
<dbReference type="Proteomes" id="UP000789901">
    <property type="component" value="Unassembled WGS sequence"/>
</dbReference>
<reference evidence="2 3" key="1">
    <citation type="submission" date="2021-06" db="EMBL/GenBank/DDBJ databases">
        <authorList>
            <person name="Kallberg Y."/>
            <person name="Tangrot J."/>
            <person name="Rosling A."/>
        </authorList>
    </citation>
    <scope>NUCLEOTIDE SEQUENCE [LARGE SCALE GENOMIC DNA]</scope>
    <source>
        <strain evidence="2 3">120-4 pot B 10/14</strain>
    </source>
</reference>